<dbReference type="PANTHER" id="PTHR22916:SF3">
    <property type="entry name" value="UDP-GLCNAC:BETAGAL BETA-1,3-N-ACETYLGLUCOSAMINYLTRANSFERASE-LIKE PROTEIN 1"/>
    <property type="match status" value="1"/>
</dbReference>
<protein>
    <submittedName>
        <fullName evidence="2">Glycosyltransferase</fullName>
    </submittedName>
</protein>
<keyword evidence="2" id="KW-0808">Transferase</keyword>
<gene>
    <name evidence="2" type="ORF">FEN17_15895</name>
</gene>
<dbReference type="InterPro" id="IPR029044">
    <property type="entry name" value="Nucleotide-diphossugar_trans"/>
</dbReference>
<dbReference type="GO" id="GO:0016758">
    <property type="term" value="F:hexosyltransferase activity"/>
    <property type="evidence" value="ECO:0007669"/>
    <property type="project" value="UniProtKB-ARBA"/>
</dbReference>
<dbReference type="AlphaFoldDB" id="A0A5R9KXS1"/>
<proteinExistence type="predicted"/>
<dbReference type="Gene3D" id="3.90.550.10">
    <property type="entry name" value="Spore Coat Polysaccharide Biosynthesis Protein SpsA, Chain A"/>
    <property type="match status" value="1"/>
</dbReference>
<dbReference type="EMBL" id="VCEJ01000004">
    <property type="protein sequence ID" value="TLV00948.1"/>
    <property type="molecule type" value="Genomic_DNA"/>
</dbReference>
<dbReference type="PANTHER" id="PTHR22916">
    <property type="entry name" value="GLYCOSYLTRANSFERASE"/>
    <property type="match status" value="1"/>
</dbReference>
<reference evidence="2 3" key="1">
    <citation type="submission" date="2019-05" db="EMBL/GenBank/DDBJ databases">
        <authorList>
            <person name="Qu J.-H."/>
        </authorList>
    </citation>
    <scope>NUCLEOTIDE SEQUENCE [LARGE SCALE GENOMIC DNA]</scope>
    <source>
        <strain evidence="2 3">T17</strain>
    </source>
</reference>
<feature type="domain" description="Glycosyltransferase 2-like" evidence="1">
    <location>
        <begin position="7"/>
        <end position="167"/>
    </location>
</feature>
<comment type="caution">
    <text evidence="2">The sequence shown here is derived from an EMBL/GenBank/DDBJ whole genome shotgun (WGS) entry which is preliminary data.</text>
</comment>
<evidence type="ECO:0000313" key="3">
    <source>
        <dbReference type="Proteomes" id="UP000306402"/>
    </source>
</evidence>
<dbReference type="Proteomes" id="UP000306402">
    <property type="component" value="Unassembled WGS sequence"/>
</dbReference>
<sequence>MDRPLLTIVTVTFNAERYLGRTLQSVRNALKVLTKPYLIEYLIIDGKSRDETLKIAGGYEDVVSKIVSEKDSGLYDAMNKGLRLSTGKYIWFLNAGDEMRDPNVLSNLLPALEKGDDVYYSDAMMVREDGSEIGLRSVATPHKLPANLKWQDFALGMKVCHQAFIVRKDIAPLYDDTNLSADIGWEIDCLKVATRTTFLPFVLCNYLTGGLSVQNHRRSLIDRFAVLRKHFGLPATVINHILITLRGFLFRFQKGKYW</sequence>
<dbReference type="InterPro" id="IPR001173">
    <property type="entry name" value="Glyco_trans_2-like"/>
</dbReference>
<evidence type="ECO:0000259" key="1">
    <source>
        <dbReference type="Pfam" id="PF00535"/>
    </source>
</evidence>
<dbReference type="OrthoDB" id="9788101at2"/>
<dbReference type="RefSeq" id="WP_138366320.1">
    <property type="nucleotide sequence ID" value="NZ_VCEJ01000004.1"/>
</dbReference>
<dbReference type="SUPFAM" id="SSF53448">
    <property type="entry name" value="Nucleotide-diphospho-sugar transferases"/>
    <property type="match status" value="1"/>
</dbReference>
<evidence type="ECO:0000313" key="2">
    <source>
        <dbReference type="EMBL" id="TLV00948.1"/>
    </source>
</evidence>
<dbReference type="Pfam" id="PF00535">
    <property type="entry name" value="Glycos_transf_2"/>
    <property type="match status" value="1"/>
</dbReference>
<accession>A0A5R9KXS1</accession>
<organism evidence="2 3">
    <name type="scientific">Dyadobacter luticola</name>
    <dbReference type="NCBI Taxonomy" id="1979387"/>
    <lineage>
        <taxon>Bacteria</taxon>
        <taxon>Pseudomonadati</taxon>
        <taxon>Bacteroidota</taxon>
        <taxon>Cytophagia</taxon>
        <taxon>Cytophagales</taxon>
        <taxon>Spirosomataceae</taxon>
        <taxon>Dyadobacter</taxon>
    </lineage>
</organism>
<dbReference type="CDD" id="cd06433">
    <property type="entry name" value="GT_2_WfgS_like"/>
    <property type="match status" value="1"/>
</dbReference>
<name>A0A5R9KXS1_9BACT</name>
<keyword evidence="3" id="KW-1185">Reference proteome</keyword>